<dbReference type="OrthoDB" id="8410129at2"/>
<dbReference type="AlphaFoldDB" id="A0A5J6MLP5"/>
<evidence type="ECO:0000313" key="1">
    <source>
        <dbReference type="EMBL" id="QEX18344.1"/>
    </source>
</evidence>
<sequence>MRNNDPRSRCIAILPDALVNGHLLAPGDPRREPLLRAFALLDDAGFGIVQLPPNDLSVERARASLDFALDQVADYLKHGYRILQVEMGAPPAWRSYLRQEIRRPAVAGIESFQLRADEAGLQAFAERLAAIRRAAGPSSASAVG</sequence>
<keyword evidence="2" id="KW-1185">Reference proteome</keyword>
<gene>
    <name evidence="1" type="ORF">FRZ44_36490</name>
</gene>
<dbReference type="Proteomes" id="UP000326202">
    <property type="component" value="Chromosome"/>
</dbReference>
<organism evidence="1 2">
    <name type="scientific">Hypericibacter terrae</name>
    <dbReference type="NCBI Taxonomy" id="2602015"/>
    <lineage>
        <taxon>Bacteria</taxon>
        <taxon>Pseudomonadati</taxon>
        <taxon>Pseudomonadota</taxon>
        <taxon>Alphaproteobacteria</taxon>
        <taxon>Rhodospirillales</taxon>
        <taxon>Dongiaceae</taxon>
        <taxon>Hypericibacter</taxon>
    </lineage>
</organism>
<name>A0A5J6MLP5_9PROT</name>
<dbReference type="RefSeq" id="WP_151178511.1">
    <property type="nucleotide sequence ID" value="NZ_CP042906.1"/>
</dbReference>
<reference evidence="1 2" key="1">
    <citation type="submission" date="2019-08" db="EMBL/GenBank/DDBJ databases">
        <title>Hyperibacter terrae gen. nov., sp. nov. and Hyperibacter viscosus sp. nov., two new members in the family Rhodospirillaceae isolated from the rhizosphere of Hypericum perforatum.</title>
        <authorList>
            <person name="Noviana Z."/>
        </authorList>
    </citation>
    <scope>NUCLEOTIDE SEQUENCE [LARGE SCALE GENOMIC DNA]</scope>
    <source>
        <strain evidence="1 2">R5913</strain>
    </source>
</reference>
<evidence type="ECO:0000313" key="2">
    <source>
        <dbReference type="Proteomes" id="UP000326202"/>
    </source>
</evidence>
<proteinExistence type="predicted"/>
<dbReference type="KEGG" id="htq:FRZ44_36490"/>
<protein>
    <submittedName>
        <fullName evidence="1">Uncharacterized protein</fullName>
    </submittedName>
</protein>
<dbReference type="EMBL" id="CP042906">
    <property type="protein sequence ID" value="QEX18344.1"/>
    <property type="molecule type" value="Genomic_DNA"/>
</dbReference>
<accession>A0A5J6MLP5</accession>